<sequence length="574" mass="66881">MLANKPEGLIRISISKREINKLINGDNDIENFFIMDGNDQLISEPTHRNQFLTSEKFIQELNSKKSDNGYFMIKMDEENIGVNYSKSSYNEWTYLSIVPIGTITKDSRDIGWYTAFVCIVMIIILIIVASLFSKYFYHPIRLIYQSVATSVEGKKALNSKDEFKSIQSKIDQFQYQIDNQTKHLREFFIIGLCMGQIKIEKINEMEMVQNLNLDTDWEALSVLVIQPNVLGSLSTKNGECELFLHSINTLVSESLSEELRYPPIILDEYQVTIIQMYDKNRDNDREYLYGLAEELKRLVLEYLNLSISIGISRPFTRLANTELAYNEATKALKYHQRLESGMIVSIDDIVLDDSVKNIFPKQIYQELIQSIKEVQPDDIEESISKLMTEIRKNCRSFLQYQNILMQLLSKLLELVQELGISSEKLFGEKVLFEEILKFKDIDEIECWITKTVLPPIIEKYADKQKDTQSNITESVISIIEKEFYSDLTLDIIASKINFHPSYISRVFKKETGYSFSEYLLDYRIKKMKKMLRETNLKIAEIAEIFHFNSSAAFIRSFRKVEGITPGQYRKKYHL</sequence>
<dbReference type="GO" id="GO:0003700">
    <property type="term" value="F:DNA-binding transcription factor activity"/>
    <property type="evidence" value="ECO:0007669"/>
    <property type="project" value="InterPro"/>
</dbReference>
<dbReference type="AlphaFoldDB" id="A0A0Q9Y8M6"/>
<dbReference type="InterPro" id="IPR018060">
    <property type="entry name" value="HTH_AraC"/>
</dbReference>
<accession>A0A0Q9Y8M6</accession>
<keyword evidence="3" id="KW-0804">Transcription</keyword>
<dbReference type="Pfam" id="PF12833">
    <property type="entry name" value="HTH_18"/>
    <property type="match status" value="1"/>
</dbReference>
<evidence type="ECO:0000256" key="4">
    <source>
        <dbReference type="SAM" id="Phobius"/>
    </source>
</evidence>
<comment type="caution">
    <text evidence="6">The sequence shown here is derived from an EMBL/GenBank/DDBJ whole genome shotgun (WGS) entry which is preliminary data.</text>
</comment>
<evidence type="ECO:0000259" key="5">
    <source>
        <dbReference type="PROSITE" id="PS01124"/>
    </source>
</evidence>
<keyword evidence="2" id="KW-0238">DNA-binding</keyword>
<feature type="transmembrane region" description="Helical" evidence="4">
    <location>
        <begin position="110"/>
        <end position="132"/>
    </location>
</feature>
<evidence type="ECO:0000313" key="7">
    <source>
        <dbReference type="Proteomes" id="UP000053881"/>
    </source>
</evidence>
<dbReference type="PANTHER" id="PTHR43280:SF10">
    <property type="entry name" value="REGULATORY PROTEIN POCR"/>
    <property type="match status" value="1"/>
</dbReference>
<proteinExistence type="predicted"/>
<keyword evidence="4" id="KW-0812">Transmembrane</keyword>
<name>A0A0Q9Y8M6_9BACI</name>
<dbReference type="PATRIC" id="fig|217031.4.peg.10"/>
<dbReference type="PROSITE" id="PS01124">
    <property type="entry name" value="HTH_ARAC_FAMILY_2"/>
    <property type="match status" value="1"/>
</dbReference>
<dbReference type="GO" id="GO:0043565">
    <property type="term" value="F:sequence-specific DNA binding"/>
    <property type="evidence" value="ECO:0007669"/>
    <property type="project" value="InterPro"/>
</dbReference>
<keyword evidence="1" id="KW-0805">Transcription regulation</keyword>
<gene>
    <name evidence="6" type="ORF">ACA29_00040</name>
</gene>
<dbReference type="Gene3D" id="1.10.10.60">
    <property type="entry name" value="Homeodomain-like"/>
    <property type="match status" value="2"/>
</dbReference>
<dbReference type="SUPFAM" id="SSF46689">
    <property type="entry name" value="Homeodomain-like"/>
    <property type="match status" value="2"/>
</dbReference>
<protein>
    <recommendedName>
        <fullName evidence="5">HTH araC/xylS-type domain-containing protein</fullName>
    </recommendedName>
</protein>
<dbReference type="SMART" id="SM00342">
    <property type="entry name" value="HTH_ARAC"/>
    <property type="match status" value="1"/>
</dbReference>
<evidence type="ECO:0000256" key="3">
    <source>
        <dbReference type="ARBA" id="ARBA00023163"/>
    </source>
</evidence>
<dbReference type="EMBL" id="LGPB01000004">
    <property type="protein sequence ID" value="KRG17125.1"/>
    <property type="molecule type" value="Genomic_DNA"/>
</dbReference>
<evidence type="ECO:0000313" key="6">
    <source>
        <dbReference type="EMBL" id="KRG17125.1"/>
    </source>
</evidence>
<feature type="domain" description="HTH araC/xylS-type" evidence="5">
    <location>
        <begin position="473"/>
        <end position="571"/>
    </location>
</feature>
<evidence type="ECO:0000256" key="2">
    <source>
        <dbReference type="ARBA" id="ARBA00023125"/>
    </source>
</evidence>
<dbReference type="Proteomes" id="UP000053881">
    <property type="component" value="Unassembled WGS sequence"/>
</dbReference>
<evidence type="ECO:0000256" key="1">
    <source>
        <dbReference type="ARBA" id="ARBA00023015"/>
    </source>
</evidence>
<organism evidence="6 7">
    <name type="scientific">Lederbergia galactosidilytica</name>
    <dbReference type="NCBI Taxonomy" id="217031"/>
    <lineage>
        <taxon>Bacteria</taxon>
        <taxon>Bacillati</taxon>
        <taxon>Bacillota</taxon>
        <taxon>Bacilli</taxon>
        <taxon>Bacillales</taxon>
        <taxon>Bacillaceae</taxon>
        <taxon>Lederbergia</taxon>
    </lineage>
</organism>
<keyword evidence="4" id="KW-0472">Membrane</keyword>
<dbReference type="PANTHER" id="PTHR43280">
    <property type="entry name" value="ARAC-FAMILY TRANSCRIPTIONAL REGULATOR"/>
    <property type="match status" value="1"/>
</dbReference>
<keyword evidence="4" id="KW-1133">Transmembrane helix</keyword>
<reference evidence="6 7" key="1">
    <citation type="submission" date="2015-06" db="EMBL/GenBank/DDBJ databases">
        <title>Genome sequencing project of Bacillus galactosidilyticus PL133.</title>
        <authorList>
            <person name="Gaiero J."/>
            <person name="Nicol R."/>
            <person name="Habash M."/>
        </authorList>
    </citation>
    <scope>NUCLEOTIDE SEQUENCE [LARGE SCALE GENOMIC DNA]</scope>
    <source>
        <strain evidence="6 7">PL133</strain>
    </source>
</reference>
<dbReference type="InterPro" id="IPR009057">
    <property type="entry name" value="Homeodomain-like_sf"/>
</dbReference>